<keyword evidence="1" id="KW-0812">Transmembrane</keyword>
<gene>
    <name evidence="2" type="ORF">DAEQUDRAFT_452599</name>
</gene>
<protein>
    <submittedName>
        <fullName evidence="2">Uncharacterized protein</fullName>
    </submittedName>
</protein>
<organism evidence="2 3">
    <name type="scientific">Daedalea quercina L-15889</name>
    <dbReference type="NCBI Taxonomy" id="1314783"/>
    <lineage>
        <taxon>Eukaryota</taxon>
        <taxon>Fungi</taxon>
        <taxon>Dikarya</taxon>
        <taxon>Basidiomycota</taxon>
        <taxon>Agaricomycotina</taxon>
        <taxon>Agaricomycetes</taxon>
        <taxon>Polyporales</taxon>
        <taxon>Fomitopsis</taxon>
    </lineage>
</organism>
<accession>A0A165N4N0</accession>
<dbReference type="EMBL" id="KV429088">
    <property type="protein sequence ID" value="KZT66509.1"/>
    <property type="molecule type" value="Genomic_DNA"/>
</dbReference>
<evidence type="ECO:0000256" key="1">
    <source>
        <dbReference type="SAM" id="Phobius"/>
    </source>
</evidence>
<name>A0A165N4N0_9APHY</name>
<sequence>MKYGKVAGRGPPTWLTVRRMPRSHISPRHNVSAPAGTLPFSCLLLLMSSAVLLSVGCLLHPHLHSTPWLLLSDNNYSVYYFTFRSE</sequence>
<evidence type="ECO:0000313" key="3">
    <source>
        <dbReference type="Proteomes" id="UP000076727"/>
    </source>
</evidence>
<feature type="transmembrane region" description="Helical" evidence="1">
    <location>
        <begin position="38"/>
        <end position="59"/>
    </location>
</feature>
<reference evidence="2 3" key="1">
    <citation type="journal article" date="2016" name="Mol. Biol. Evol.">
        <title>Comparative Genomics of Early-Diverging Mushroom-Forming Fungi Provides Insights into the Origins of Lignocellulose Decay Capabilities.</title>
        <authorList>
            <person name="Nagy L.G."/>
            <person name="Riley R."/>
            <person name="Tritt A."/>
            <person name="Adam C."/>
            <person name="Daum C."/>
            <person name="Floudas D."/>
            <person name="Sun H."/>
            <person name="Yadav J.S."/>
            <person name="Pangilinan J."/>
            <person name="Larsson K.H."/>
            <person name="Matsuura K."/>
            <person name="Barry K."/>
            <person name="Labutti K."/>
            <person name="Kuo R."/>
            <person name="Ohm R.A."/>
            <person name="Bhattacharya S.S."/>
            <person name="Shirouzu T."/>
            <person name="Yoshinaga Y."/>
            <person name="Martin F.M."/>
            <person name="Grigoriev I.V."/>
            <person name="Hibbett D.S."/>
        </authorList>
    </citation>
    <scope>NUCLEOTIDE SEQUENCE [LARGE SCALE GENOMIC DNA]</scope>
    <source>
        <strain evidence="2 3">L-15889</strain>
    </source>
</reference>
<keyword evidence="1" id="KW-1133">Transmembrane helix</keyword>
<dbReference type="AlphaFoldDB" id="A0A165N4N0"/>
<keyword evidence="1" id="KW-0472">Membrane</keyword>
<dbReference type="Proteomes" id="UP000076727">
    <property type="component" value="Unassembled WGS sequence"/>
</dbReference>
<proteinExistence type="predicted"/>
<keyword evidence="3" id="KW-1185">Reference proteome</keyword>
<evidence type="ECO:0000313" key="2">
    <source>
        <dbReference type="EMBL" id="KZT66509.1"/>
    </source>
</evidence>